<keyword evidence="3 7" id="KW-0812">Transmembrane</keyword>
<feature type="transmembrane region" description="Helical" evidence="7">
    <location>
        <begin position="189"/>
        <end position="210"/>
    </location>
</feature>
<proteinExistence type="predicted"/>
<feature type="transmembrane region" description="Helical" evidence="7">
    <location>
        <begin position="154"/>
        <end position="177"/>
    </location>
</feature>
<feature type="transmembrane region" description="Helical" evidence="7">
    <location>
        <begin position="6"/>
        <end position="30"/>
    </location>
</feature>
<feature type="transmembrane region" description="Helical" evidence="7">
    <location>
        <begin position="66"/>
        <end position="90"/>
    </location>
</feature>
<evidence type="ECO:0000313" key="9">
    <source>
        <dbReference type="Proteomes" id="UP000570678"/>
    </source>
</evidence>
<keyword evidence="9" id="KW-1185">Reference proteome</keyword>
<evidence type="ECO:0000256" key="1">
    <source>
        <dbReference type="ARBA" id="ARBA00004651"/>
    </source>
</evidence>
<feature type="transmembrane region" description="Helical" evidence="7">
    <location>
        <begin position="42"/>
        <end position="60"/>
    </location>
</feature>
<evidence type="ECO:0000256" key="6">
    <source>
        <dbReference type="SAM" id="MobiDB-lite"/>
    </source>
</evidence>
<dbReference type="GO" id="GO:0005886">
    <property type="term" value="C:plasma membrane"/>
    <property type="evidence" value="ECO:0007669"/>
    <property type="project" value="UniProtKB-SubCell"/>
</dbReference>
<organism evidence="8 9">
    <name type="scientific">Nocardia flavorosea</name>
    <dbReference type="NCBI Taxonomy" id="53429"/>
    <lineage>
        <taxon>Bacteria</taxon>
        <taxon>Bacillati</taxon>
        <taxon>Actinomycetota</taxon>
        <taxon>Actinomycetes</taxon>
        <taxon>Mycobacteriales</taxon>
        <taxon>Nocardiaceae</taxon>
        <taxon>Nocardia</taxon>
    </lineage>
</organism>
<sequence>MVPHGDVLLTFGLASLVLIVIPGPSVLFVIGRSLALGRKGGLLSVLGNEAGGLVPIFLVAGGVGSIVATSIVLFTVVKVFGALYLAYLGVQAIRHRRDRIDTPGAGDTAALSPWRVFGEGFVVGATNPKTIVFFVAVLPQFVDFHAGGVPLQMVVLGGVFTAVAFACDSVWALLAGAARGWFAGSPRRLSMASASGGAMMVGLGGTLLFARQPAIASRSVPVHPAPQTCVRPPSTGSSAPVM</sequence>
<comment type="subcellular location">
    <subcellularLocation>
        <location evidence="1">Cell membrane</location>
        <topology evidence="1">Multi-pass membrane protein</topology>
    </subcellularLocation>
</comment>
<dbReference type="PANTHER" id="PTHR30086:SF20">
    <property type="entry name" value="ARGININE EXPORTER PROTEIN ARGO-RELATED"/>
    <property type="match status" value="1"/>
</dbReference>
<name>A0A846YTD1_9NOCA</name>
<accession>A0A846YTD1</accession>
<keyword evidence="2" id="KW-1003">Cell membrane</keyword>
<feature type="region of interest" description="Disordered" evidence="6">
    <location>
        <begin position="223"/>
        <end position="242"/>
    </location>
</feature>
<reference evidence="8 9" key="1">
    <citation type="submission" date="2020-04" db="EMBL/GenBank/DDBJ databases">
        <title>MicrobeNet Type strains.</title>
        <authorList>
            <person name="Nicholson A.C."/>
        </authorList>
    </citation>
    <scope>NUCLEOTIDE SEQUENCE [LARGE SCALE GENOMIC DNA]</scope>
    <source>
        <strain evidence="8 9">JCM 3332</strain>
    </source>
</reference>
<keyword evidence="5 7" id="KW-0472">Membrane</keyword>
<evidence type="ECO:0000256" key="5">
    <source>
        <dbReference type="ARBA" id="ARBA00023136"/>
    </source>
</evidence>
<dbReference type="InterPro" id="IPR001123">
    <property type="entry name" value="LeuE-type"/>
</dbReference>
<dbReference type="Proteomes" id="UP000570678">
    <property type="component" value="Unassembled WGS sequence"/>
</dbReference>
<dbReference type="Pfam" id="PF01810">
    <property type="entry name" value="LysE"/>
    <property type="match status" value="1"/>
</dbReference>
<evidence type="ECO:0000256" key="7">
    <source>
        <dbReference type="SAM" id="Phobius"/>
    </source>
</evidence>
<dbReference type="PANTHER" id="PTHR30086">
    <property type="entry name" value="ARGININE EXPORTER PROTEIN ARGO"/>
    <property type="match status" value="1"/>
</dbReference>
<dbReference type="AlphaFoldDB" id="A0A846YTD1"/>
<dbReference type="PIRSF" id="PIRSF006324">
    <property type="entry name" value="LeuE"/>
    <property type="match status" value="1"/>
</dbReference>
<gene>
    <name evidence="8" type="ORF">HGA15_32280</name>
</gene>
<keyword evidence="4 7" id="KW-1133">Transmembrane helix</keyword>
<protein>
    <submittedName>
        <fullName evidence="8">LysE family translocator</fullName>
    </submittedName>
</protein>
<dbReference type="EMBL" id="JAAXOT010000027">
    <property type="protein sequence ID" value="NKY60734.1"/>
    <property type="molecule type" value="Genomic_DNA"/>
</dbReference>
<evidence type="ECO:0000256" key="4">
    <source>
        <dbReference type="ARBA" id="ARBA00022989"/>
    </source>
</evidence>
<comment type="caution">
    <text evidence="8">The sequence shown here is derived from an EMBL/GenBank/DDBJ whole genome shotgun (WGS) entry which is preliminary data.</text>
</comment>
<evidence type="ECO:0000256" key="3">
    <source>
        <dbReference type="ARBA" id="ARBA00022692"/>
    </source>
</evidence>
<evidence type="ECO:0000256" key="2">
    <source>
        <dbReference type="ARBA" id="ARBA00022475"/>
    </source>
</evidence>
<dbReference type="GO" id="GO:0015171">
    <property type="term" value="F:amino acid transmembrane transporter activity"/>
    <property type="evidence" value="ECO:0007669"/>
    <property type="project" value="TreeGrafter"/>
</dbReference>
<evidence type="ECO:0000313" key="8">
    <source>
        <dbReference type="EMBL" id="NKY60734.1"/>
    </source>
</evidence>